<reference evidence="2 3" key="1">
    <citation type="submission" date="2019-02" db="EMBL/GenBank/DDBJ databases">
        <title>Deep-cultivation of Planctomycetes and their phenomic and genomic characterization uncovers novel biology.</title>
        <authorList>
            <person name="Wiegand S."/>
            <person name="Jogler M."/>
            <person name="Boedeker C."/>
            <person name="Pinto D."/>
            <person name="Vollmers J."/>
            <person name="Rivas-Marin E."/>
            <person name="Kohn T."/>
            <person name="Peeters S.H."/>
            <person name="Heuer A."/>
            <person name="Rast P."/>
            <person name="Oberbeckmann S."/>
            <person name="Bunk B."/>
            <person name="Jeske O."/>
            <person name="Meyerdierks A."/>
            <person name="Storesund J.E."/>
            <person name="Kallscheuer N."/>
            <person name="Luecker S."/>
            <person name="Lage O.M."/>
            <person name="Pohl T."/>
            <person name="Merkel B.J."/>
            <person name="Hornburger P."/>
            <person name="Mueller R.-W."/>
            <person name="Bruemmer F."/>
            <person name="Labrenz M."/>
            <person name="Spormann A.M."/>
            <person name="Op den Camp H."/>
            <person name="Overmann J."/>
            <person name="Amann R."/>
            <person name="Jetten M.S.M."/>
            <person name="Mascher T."/>
            <person name="Medema M.H."/>
            <person name="Devos D.P."/>
            <person name="Kaster A.-K."/>
            <person name="Ovreas L."/>
            <person name="Rohde M."/>
            <person name="Galperin M.Y."/>
            <person name="Jogler C."/>
        </authorList>
    </citation>
    <scope>NUCLEOTIDE SEQUENCE [LARGE SCALE GENOMIC DNA]</scope>
    <source>
        <strain evidence="2 3">CA12</strain>
    </source>
</reference>
<feature type="region of interest" description="Disordered" evidence="1">
    <location>
        <begin position="1"/>
        <end position="120"/>
    </location>
</feature>
<keyword evidence="3" id="KW-1185">Reference proteome</keyword>
<dbReference type="Proteomes" id="UP000318741">
    <property type="component" value="Chromosome"/>
</dbReference>
<dbReference type="KEGG" id="acaf:CA12_30970"/>
<dbReference type="EMBL" id="CP036265">
    <property type="protein sequence ID" value="QDT16987.1"/>
    <property type="molecule type" value="Genomic_DNA"/>
</dbReference>
<dbReference type="RefSeq" id="WP_145359896.1">
    <property type="nucleotide sequence ID" value="NZ_CP036265.1"/>
</dbReference>
<protein>
    <submittedName>
        <fullName evidence="2">Uncharacterized protein</fullName>
    </submittedName>
</protein>
<sequence>MARTPARRRRLLAHKSAGRPTDYPRSSPAYVPEGAEEETEAADDERAEDDSAELDSAQEEDADFGEPTAADEPGASSSLLPATVDAGERPPRRLPLAGERPRALPSIRSNPGPLPEPLPPRLDEVVRRLREDLLTLGGPAAALADEICARHRDRLREALGLSE</sequence>
<accession>A0A517PC77</accession>
<feature type="compositionally biased region" description="Basic residues" evidence="1">
    <location>
        <begin position="1"/>
        <end position="17"/>
    </location>
</feature>
<evidence type="ECO:0000256" key="1">
    <source>
        <dbReference type="SAM" id="MobiDB-lite"/>
    </source>
</evidence>
<dbReference type="AlphaFoldDB" id="A0A517PC77"/>
<proteinExistence type="predicted"/>
<organism evidence="2 3">
    <name type="scientific">Alienimonas californiensis</name>
    <dbReference type="NCBI Taxonomy" id="2527989"/>
    <lineage>
        <taxon>Bacteria</taxon>
        <taxon>Pseudomonadati</taxon>
        <taxon>Planctomycetota</taxon>
        <taxon>Planctomycetia</taxon>
        <taxon>Planctomycetales</taxon>
        <taxon>Planctomycetaceae</taxon>
        <taxon>Alienimonas</taxon>
    </lineage>
</organism>
<feature type="compositionally biased region" description="Acidic residues" evidence="1">
    <location>
        <begin position="34"/>
        <end position="64"/>
    </location>
</feature>
<gene>
    <name evidence="2" type="ORF">CA12_30970</name>
</gene>
<evidence type="ECO:0000313" key="3">
    <source>
        <dbReference type="Proteomes" id="UP000318741"/>
    </source>
</evidence>
<name>A0A517PC77_9PLAN</name>
<evidence type="ECO:0000313" key="2">
    <source>
        <dbReference type="EMBL" id="QDT16987.1"/>
    </source>
</evidence>